<proteinExistence type="inferred from homology"/>
<keyword evidence="3" id="KW-0808">Transferase</keyword>
<dbReference type="InterPro" id="IPR011009">
    <property type="entry name" value="Kinase-like_dom_sf"/>
</dbReference>
<evidence type="ECO:0000313" key="3">
    <source>
        <dbReference type="EMBL" id="TWI99428.1"/>
    </source>
</evidence>
<dbReference type="EMBL" id="VLLI01000007">
    <property type="protein sequence ID" value="TWI99428.1"/>
    <property type="molecule type" value="Genomic_DNA"/>
</dbReference>
<reference evidence="3 4" key="1">
    <citation type="submission" date="2019-07" db="EMBL/GenBank/DDBJ databases">
        <title>Genomic Encyclopedia of Archaeal and Bacterial Type Strains, Phase II (KMG-II): from individual species to whole genera.</title>
        <authorList>
            <person name="Goeker M."/>
        </authorList>
    </citation>
    <scope>NUCLEOTIDE SEQUENCE [LARGE SCALE GENOMIC DNA]</scope>
    <source>
        <strain evidence="3 4">ATCC BAA-1854</strain>
    </source>
</reference>
<evidence type="ECO:0000256" key="1">
    <source>
        <dbReference type="ARBA" id="ARBA00038240"/>
    </source>
</evidence>
<organism evidence="3 4">
    <name type="scientific">Mucilaginibacter frigoritolerans</name>
    <dbReference type="NCBI Taxonomy" id="652788"/>
    <lineage>
        <taxon>Bacteria</taxon>
        <taxon>Pseudomonadati</taxon>
        <taxon>Bacteroidota</taxon>
        <taxon>Sphingobacteriia</taxon>
        <taxon>Sphingobacteriales</taxon>
        <taxon>Sphingobacteriaceae</taxon>
        <taxon>Mucilaginibacter</taxon>
    </lineage>
</organism>
<sequence>MNPFPVTNSTLSAAHLCNFAQNQYNLSTKATCRLLKTGINDSYLITDGEDKYVLRIYSLNWRTEKEIEEEIRLLNLLKDNSIPVSYPLTDREGNYIHSFDAPEGERFGVLFTFAKGEKLLNFPAELHYKAGEIMARLHQVTLNLNLDRVDYTAKVILEDSFNQLKKFLPYGNPEMDFMVMARQYLLKEFEHFNTAELRRGATHMDIWFDNMSIDKDAGITLFDFDFCGNGWLCFDIAYYILQVSSTEKDEAECKQKTEAFLNGYESITKISDQEKRIIPMLGVSLYFFYLGIQCSRFDNWSNTFLNEGYLKRFINLLVKKYFEKNGLGS</sequence>
<dbReference type="RefSeq" id="WP_144913333.1">
    <property type="nucleotide sequence ID" value="NZ_VLLI01000007.1"/>
</dbReference>
<dbReference type="PANTHER" id="PTHR21064">
    <property type="entry name" value="AMINOGLYCOSIDE PHOSPHOTRANSFERASE DOMAIN-CONTAINING PROTEIN-RELATED"/>
    <property type="match status" value="1"/>
</dbReference>
<dbReference type="AlphaFoldDB" id="A0A562U1G7"/>
<keyword evidence="4" id="KW-1185">Reference proteome</keyword>
<dbReference type="Gene3D" id="3.90.1200.10">
    <property type="match status" value="1"/>
</dbReference>
<protein>
    <submittedName>
        <fullName evidence="3">Ser/Thr protein kinase RdoA (MazF antagonist)</fullName>
    </submittedName>
</protein>
<dbReference type="GO" id="GO:0004413">
    <property type="term" value="F:homoserine kinase activity"/>
    <property type="evidence" value="ECO:0007669"/>
    <property type="project" value="TreeGrafter"/>
</dbReference>
<accession>A0A562U1G7</accession>
<dbReference type="PANTHER" id="PTHR21064:SF6">
    <property type="entry name" value="AMINOGLYCOSIDE PHOSPHOTRANSFERASE DOMAIN-CONTAINING PROTEIN"/>
    <property type="match status" value="1"/>
</dbReference>
<name>A0A562U1G7_9SPHI</name>
<dbReference type="Gene3D" id="3.30.200.20">
    <property type="entry name" value="Phosphorylase Kinase, domain 1"/>
    <property type="match status" value="1"/>
</dbReference>
<dbReference type="GO" id="GO:0009088">
    <property type="term" value="P:threonine biosynthetic process"/>
    <property type="evidence" value="ECO:0007669"/>
    <property type="project" value="TreeGrafter"/>
</dbReference>
<dbReference type="Pfam" id="PF01636">
    <property type="entry name" value="APH"/>
    <property type="match status" value="1"/>
</dbReference>
<dbReference type="InterPro" id="IPR002575">
    <property type="entry name" value="Aminoglycoside_PTrfase"/>
</dbReference>
<comment type="similarity">
    <text evidence="1">Belongs to the pseudomonas-type ThrB family.</text>
</comment>
<dbReference type="Proteomes" id="UP000317010">
    <property type="component" value="Unassembled WGS sequence"/>
</dbReference>
<dbReference type="InterPro" id="IPR050249">
    <property type="entry name" value="Pseudomonas-type_ThrB"/>
</dbReference>
<evidence type="ECO:0000313" key="4">
    <source>
        <dbReference type="Proteomes" id="UP000317010"/>
    </source>
</evidence>
<gene>
    <name evidence="3" type="ORF">JN11_02745</name>
</gene>
<feature type="domain" description="Aminoglycoside phosphotransferase" evidence="2">
    <location>
        <begin position="39"/>
        <end position="265"/>
    </location>
</feature>
<dbReference type="OrthoDB" id="241498at2"/>
<keyword evidence="3" id="KW-0418">Kinase</keyword>
<evidence type="ECO:0000259" key="2">
    <source>
        <dbReference type="Pfam" id="PF01636"/>
    </source>
</evidence>
<dbReference type="SUPFAM" id="SSF56112">
    <property type="entry name" value="Protein kinase-like (PK-like)"/>
    <property type="match status" value="1"/>
</dbReference>
<comment type="caution">
    <text evidence="3">The sequence shown here is derived from an EMBL/GenBank/DDBJ whole genome shotgun (WGS) entry which is preliminary data.</text>
</comment>